<sequence length="323" mass="36216">MTPEPPAIEVSGLSYRYGDRVALRELDFSILPGEIVGILGPNGSGKTTLFRILATLYPPQEGRVCVCGHPYPERVAVVREKLGVVFQAPSLDKKLTVYENLLHQGHLYGLCGKELALRIGYLLEVFRIHDRARDLVENLSGGLQRRVELAKGILHAPELLLMDEPTTGLDPLARREFWSFLQELQAEEDLTIIVTTHLMDEADRCDRLLVLDQGQLVAMDTPAHLRSLVSGTILLIRSPAPNELASRLKETLGREVLCEDGTLRLETEAESSQEEVTQLVGELLSRFRDKIESLTVAQPTLEDAFIRLTGHRFERNEQRENHG</sequence>
<dbReference type="SUPFAM" id="SSF52540">
    <property type="entry name" value="P-loop containing nucleoside triphosphate hydrolases"/>
    <property type="match status" value="1"/>
</dbReference>
<dbReference type="EMBL" id="CAJNOB010000012">
    <property type="protein sequence ID" value="CAF0695857.1"/>
    <property type="molecule type" value="Genomic_DNA"/>
</dbReference>
<dbReference type="PANTHER" id="PTHR43582">
    <property type="entry name" value="LINEARMYCIN RESISTANCE ATP-BINDING PROTEIN LNRL"/>
    <property type="match status" value="1"/>
</dbReference>
<evidence type="ECO:0000313" key="4">
    <source>
        <dbReference type="EMBL" id="CAF0695857.1"/>
    </source>
</evidence>
<dbReference type="InterPro" id="IPR027417">
    <property type="entry name" value="P-loop_NTPase"/>
</dbReference>
<proteinExistence type="predicted"/>
<comment type="caution">
    <text evidence="4">The sequence shown here is derived from an EMBL/GenBank/DDBJ whole genome shotgun (WGS) entry which is preliminary data.</text>
</comment>
<dbReference type="Pfam" id="PF00005">
    <property type="entry name" value="ABC_tran"/>
    <property type="match status" value="1"/>
</dbReference>
<evidence type="ECO:0000256" key="2">
    <source>
        <dbReference type="ARBA" id="ARBA00022840"/>
    </source>
</evidence>
<gene>
    <name evidence="4" type="ORF">MPNT_20035</name>
</gene>
<keyword evidence="2 4" id="KW-0067">ATP-binding</keyword>
<dbReference type="PROSITE" id="PS50893">
    <property type="entry name" value="ABC_TRANSPORTER_2"/>
    <property type="match status" value="1"/>
</dbReference>
<accession>A0A8J2FNG3</accession>
<name>A0A8J2FNG3_9BACT</name>
<dbReference type="PANTHER" id="PTHR43582:SF5">
    <property type="entry name" value="ABC TRANSPORTER"/>
    <property type="match status" value="1"/>
</dbReference>
<keyword evidence="5" id="KW-1185">Reference proteome</keyword>
<reference evidence="4" key="1">
    <citation type="submission" date="2021-02" db="EMBL/GenBank/DDBJ databases">
        <authorList>
            <person name="Cremers G."/>
            <person name="Picone N."/>
        </authorList>
    </citation>
    <scope>NUCLEOTIDE SEQUENCE</scope>
    <source>
        <strain evidence="4">PQ17</strain>
    </source>
</reference>
<dbReference type="Proteomes" id="UP000663859">
    <property type="component" value="Unassembled WGS sequence"/>
</dbReference>
<dbReference type="RefSeq" id="WP_174581898.1">
    <property type="nucleotide sequence ID" value="NZ_CAJNOB010000012.1"/>
</dbReference>
<feature type="domain" description="ABC transporter" evidence="3">
    <location>
        <begin position="8"/>
        <end position="238"/>
    </location>
</feature>
<dbReference type="InterPro" id="IPR003439">
    <property type="entry name" value="ABC_transporter-like_ATP-bd"/>
</dbReference>
<dbReference type="AlphaFoldDB" id="A0A8J2FNG3"/>
<protein>
    <submittedName>
        <fullName evidence="4">ABC transporter ATP-binding protein</fullName>
    </submittedName>
</protein>
<dbReference type="GO" id="GO:0016887">
    <property type="term" value="F:ATP hydrolysis activity"/>
    <property type="evidence" value="ECO:0007669"/>
    <property type="project" value="InterPro"/>
</dbReference>
<evidence type="ECO:0000259" key="3">
    <source>
        <dbReference type="PROSITE" id="PS50893"/>
    </source>
</evidence>
<keyword evidence="1" id="KW-0547">Nucleotide-binding</keyword>
<evidence type="ECO:0000313" key="5">
    <source>
        <dbReference type="Proteomes" id="UP000663859"/>
    </source>
</evidence>
<dbReference type="SMART" id="SM00382">
    <property type="entry name" value="AAA"/>
    <property type="match status" value="1"/>
</dbReference>
<dbReference type="InterPro" id="IPR003593">
    <property type="entry name" value="AAA+_ATPase"/>
</dbReference>
<organism evidence="4 5">
    <name type="scientific">Candidatus Methylacidithermus pantelleriae</name>
    <dbReference type="NCBI Taxonomy" id="2744239"/>
    <lineage>
        <taxon>Bacteria</taxon>
        <taxon>Pseudomonadati</taxon>
        <taxon>Verrucomicrobiota</taxon>
        <taxon>Methylacidiphilae</taxon>
        <taxon>Methylacidiphilales</taxon>
        <taxon>Methylacidiphilaceae</taxon>
        <taxon>Candidatus Methylacidithermus</taxon>
    </lineage>
</organism>
<dbReference type="Gene3D" id="3.40.50.300">
    <property type="entry name" value="P-loop containing nucleotide triphosphate hydrolases"/>
    <property type="match status" value="1"/>
</dbReference>
<dbReference type="GO" id="GO:0005524">
    <property type="term" value="F:ATP binding"/>
    <property type="evidence" value="ECO:0007669"/>
    <property type="project" value="UniProtKB-KW"/>
</dbReference>
<evidence type="ECO:0000256" key="1">
    <source>
        <dbReference type="ARBA" id="ARBA00022741"/>
    </source>
</evidence>